<dbReference type="Gene3D" id="1.25.40.10">
    <property type="entry name" value="Tetratricopeptide repeat domain"/>
    <property type="match status" value="1"/>
</dbReference>
<feature type="domain" description="OmpR/PhoB-type" evidence="6">
    <location>
        <begin position="1"/>
        <end position="78"/>
    </location>
</feature>
<evidence type="ECO:0000256" key="5">
    <source>
        <dbReference type="PROSITE-ProRule" id="PRU01091"/>
    </source>
</evidence>
<keyword evidence="4" id="KW-0804">Transcription</keyword>
<dbReference type="EMBL" id="BOOC01000001">
    <property type="protein sequence ID" value="GIH37046.1"/>
    <property type="molecule type" value="Genomic_DNA"/>
</dbReference>
<dbReference type="InterPro" id="IPR011990">
    <property type="entry name" value="TPR-like_helical_dom_sf"/>
</dbReference>
<dbReference type="RefSeq" id="WP_204054884.1">
    <property type="nucleotide sequence ID" value="NZ_BAAAGP010000018.1"/>
</dbReference>
<dbReference type="PANTHER" id="PTHR35807">
    <property type="entry name" value="TRANSCRIPTIONAL REGULATOR REDD-RELATED"/>
    <property type="match status" value="1"/>
</dbReference>
<name>A0ABQ4FQH1_9ACTN</name>
<feature type="DNA-binding region" description="OmpR/PhoB-type" evidence="5">
    <location>
        <begin position="1"/>
        <end position="78"/>
    </location>
</feature>
<evidence type="ECO:0000313" key="7">
    <source>
        <dbReference type="EMBL" id="GIH37046.1"/>
    </source>
</evidence>
<organism evidence="7 8">
    <name type="scientific">Microbispora corallina</name>
    <dbReference type="NCBI Taxonomy" id="83302"/>
    <lineage>
        <taxon>Bacteria</taxon>
        <taxon>Bacillati</taxon>
        <taxon>Actinomycetota</taxon>
        <taxon>Actinomycetes</taxon>
        <taxon>Streptosporangiales</taxon>
        <taxon>Streptosporangiaceae</taxon>
        <taxon>Microbispora</taxon>
    </lineage>
</organism>
<dbReference type="CDD" id="cd15831">
    <property type="entry name" value="BTAD"/>
    <property type="match status" value="1"/>
</dbReference>
<keyword evidence="2" id="KW-0805">Transcription regulation</keyword>
<gene>
    <name evidence="7" type="ORF">Mco01_00460</name>
</gene>
<dbReference type="Pfam" id="PF03704">
    <property type="entry name" value="BTAD"/>
    <property type="match status" value="1"/>
</dbReference>
<dbReference type="InterPro" id="IPR001867">
    <property type="entry name" value="OmpR/PhoB-type_DNA-bd"/>
</dbReference>
<dbReference type="Proteomes" id="UP000603904">
    <property type="component" value="Unassembled WGS sequence"/>
</dbReference>
<evidence type="ECO:0000256" key="1">
    <source>
        <dbReference type="ARBA" id="ARBA00005820"/>
    </source>
</evidence>
<comment type="similarity">
    <text evidence="1">Belongs to the AfsR/DnrI/RedD regulatory family.</text>
</comment>
<proteinExistence type="inferred from homology"/>
<dbReference type="Gene3D" id="1.10.10.10">
    <property type="entry name" value="Winged helix-like DNA-binding domain superfamily/Winged helix DNA-binding domain"/>
    <property type="match status" value="1"/>
</dbReference>
<keyword evidence="8" id="KW-1185">Reference proteome</keyword>
<dbReference type="InterPro" id="IPR051677">
    <property type="entry name" value="AfsR-DnrI-RedD_regulator"/>
</dbReference>
<dbReference type="SMART" id="SM01043">
    <property type="entry name" value="BTAD"/>
    <property type="match status" value="1"/>
</dbReference>
<accession>A0ABQ4FQH1</accession>
<evidence type="ECO:0000313" key="8">
    <source>
        <dbReference type="Proteomes" id="UP000603904"/>
    </source>
</evidence>
<dbReference type="InterPro" id="IPR036388">
    <property type="entry name" value="WH-like_DNA-bd_sf"/>
</dbReference>
<dbReference type="Pfam" id="PF00486">
    <property type="entry name" value="Trans_reg_C"/>
    <property type="match status" value="1"/>
</dbReference>
<comment type="caution">
    <text evidence="7">The sequence shown here is derived from an EMBL/GenBank/DDBJ whole genome shotgun (WGS) entry which is preliminary data.</text>
</comment>
<evidence type="ECO:0000256" key="4">
    <source>
        <dbReference type="ARBA" id="ARBA00023163"/>
    </source>
</evidence>
<dbReference type="SUPFAM" id="SSF48452">
    <property type="entry name" value="TPR-like"/>
    <property type="match status" value="1"/>
</dbReference>
<dbReference type="InterPro" id="IPR005158">
    <property type="entry name" value="BTAD"/>
</dbReference>
<dbReference type="PROSITE" id="PS51755">
    <property type="entry name" value="OMPR_PHOB"/>
    <property type="match status" value="1"/>
</dbReference>
<protein>
    <recommendedName>
        <fullName evidence="6">OmpR/PhoB-type domain-containing protein</fullName>
    </recommendedName>
</protein>
<dbReference type="PANTHER" id="PTHR35807:SF1">
    <property type="entry name" value="TRANSCRIPTIONAL REGULATOR REDD"/>
    <property type="match status" value="1"/>
</dbReference>
<evidence type="ECO:0000256" key="2">
    <source>
        <dbReference type="ARBA" id="ARBA00023015"/>
    </source>
</evidence>
<evidence type="ECO:0000256" key="3">
    <source>
        <dbReference type="ARBA" id="ARBA00023125"/>
    </source>
</evidence>
<evidence type="ECO:0000259" key="6">
    <source>
        <dbReference type="PROSITE" id="PS51755"/>
    </source>
</evidence>
<sequence>MVIPPGPKVRQVLALLLMRPGQVVPVETLVEELWEDAPPRTALQSLHTHVYRLRRLLGADGDPPAPLLTEPTGYVLQVAGEQVDAERFRRLAERGAAGVARGETAEGAAVLREALALWRGRPLGNVACGPVLTRHLAQLEEARIRALELRIEADMRLGRHRELVGELRGLVAANPLNEWFHARLIETLHRVGRRGEALTAFHDLRRVLDRELGLEPSPEVRRLQREILEVGTRPMPGLRSSAAS</sequence>
<keyword evidence="3 5" id="KW-0238">DNA-binding</keyword>
<reference evidence="7 8" key="1">
    <citation type="submission" date="2021-01" db="EMBL/GenBank/DDBJ databases">
        <title>Whole genome shotgun sequence of Microbispora corallina NBRC 16416.</title>
        <authorList>
            <person name="Komaki H."/>
            <person name="Tamura T."/>
        </authorList>
    </citation>
    <scope>NUCLEOTIDE SEQUENCE [LARGE SCALE GENOMIC DNA]</scope>
    <source>
        <strain evidence="7 8">NBRC 16416</strain>
    </source>
</reference>
<dbReference type="SUPFAM" id="SSF46894">
    <property type="entry name" value="C-terminal effector domain of the bipartite response regulators"/>
    <property type="match status" value="1"/>
</dbReference>
<dbReference type="InterPro" id="IPR016032">
    <property type="entry name" value="Sig_transdc_resp-reg_C-effctor"/>
</dbReference>
<dbReference type="SMART" id="SM00862">
    <property type="entry name" value="Trans_reg_C"/>
    <property type="match status" value="1"/>
</dbReference>